<gene>
    <name evidence="6" type="ORF">LRAMOSA08454</name>
</gene>
<dbReference type="AlphaFoldDB" id="A0A077WE68"/>
<dbReference type="SUPFAM" id="SSF53254">
    <property type="entry name" value="Phosphoglycerate mutase-like"/>
    <property type="match status" value="1"/>
</dbReference>
<evidence type="ECO:0008006" key="7">
    <source>
        <dbReference type="Google" id="ProtNLM"/>
    </source>
</evidence>
<dbReference type="Pfam" id="PF00328">
    <property type="entry name" value="His_Phos_2"/>
    <property type="match status" value="1"/>
</dbReference>
<evidence type="ECO:0000256" key="2">
    <source>
        <dbReference type="ARBA" id="ARBA00023180"/>
    </source>
</evidence>
<name>A0A077WE68_9FUNG</name>
<evidence type="ECO:0000256" key="1">
    <source>
        <dbReference type="ARBA" id="ARBA00022801"/>
    </source>
</evidence>
<keyword evidence="5" id="KW-0732">Signal</keyword>
<keyword evidence="2" id="KW-0325">Glycoprotein</keyword>
<protein>
    <recommendedName>
        <fullName evidence="7">Acid phosphatase</fullName>
    </recommendedName>
</protein>
<proteinExistence type="predicted"/>
<dbReference type="InterPro" id="IPR000560">
    <property type="entry name" value="His_Pase_clade-2"/>
</dbReference>
<feature type="chain" id="PRO_5001726452" description="Acid phosphatase" evidence="5">
    <location>
        <begin position="20"/>
        <end position="473"/>
    </location>
</feature>
<dbReference type="EMBL" id="LK023318">
    <property type="protein sequence ID" value="CDS05926.1"/>
    <property type="molecule type" value="Genomic_DNA"/>
</dbReference>
<evidence type="ECO:0000313" key="6">
    <source>
        <dbReference type="EMBL" id="CDS05926.1"/>
    </source>
</evidence>
<dbReference type="GO" id="GO:0003993">
    <property type="term" value="F:acid phosphatase activity"/>
    <property type="evidence" value="ECO:0007669"/>
    <property type="project" value="TreeGrafter"/>
</dbReference>
<dbReference type="PIRSF" id="PIRSF000894">
    <property type="entry name" value="Acid_phosphatase"/>
    <property type="match status" value="1"/>
</dbReference>
<dbReference type="InterPro" id="IPR016274">
    <property type="entry name" value="Histidine_acid_Pase_euk"/>
</dbReference>
<keyword evidence="4" id="KW-1015">Disulfide bond</keyword>
<feature type="signal peptide" evidence="5">
    <location>
        <begin position="1"/>
        <end position="19"/>
    </location>
</feature>
<accession>A0A077WE68</accession>
<sequence>MVIRCLLSTILFFGAYASAFPYQHDYDWVTQYLGDYSPYPGSAGPIPTTDPITTQYNVKQLHVFLRHGTRYPESYNTDGIDSVVQKLYYATNKTSIPWIDEYVNEYKSENTFRLDTTGVLELYEHGERMVTSYPDLVKAAISFNDTTNQSQINEVFQSYVSPTPRTRHSAIAFHRGLFKDVSKEKTSQTLLGQYVKRFIPNQGHIDEKYDAMNAEQCDETLHDPGNSRMQKKKQCFDRFGADAVKRLTQQLGGNWTPQDVEYVYYGCAFDASLHQRTDTFCSLLTSQEIETFYYCSDLRYYYVLGYGNRLKESIVCDLMRDTLDNIIQKQNKIITRVSHDTMIEGLAMLFELFKDPSPLQPDWSMEQIKHRKFQSTKLMPFGANMVLQVLTGKNVDEEEQEENNNSSSAQRWVRFLLHEHPIILPGCQNEVCPLDDFIPWMQKRLENCPSYHDACASVPQVTEAPKGPMSSLD</sequence>
<dbReference type="PANTHER" id="PTHR20963">
    <property type="entry name" value="MULTIPLE INOSITOL POLYPHOSPHATE PHOSPHATASE-RELATED"/>
    <property type="match status" value="1"/>
</dbReference>
<feature type="disulfide bond" evidence="4">
    <location>
        <begin position="267"/>
        <end position="281"/>
    </location>
</feature>
<keyword evidence="1" id="KW-0378">Hydrolase</keyword>
<feature type="disulfide bond" evidence="4">
    <location>
        <begin position="427"/>
        <end position="432"/>
    </location>
</feature>
<evidence type="ECO:0000256" key="3">
    <source>
        <dbReference type="PIRSR" id="PIRSR000894-1"/>
    </source>
</evidence>
<feature type="active site" description="Nucleophile" evidence="3">
    <location>
        <position position="67"/>
    </location>
</feature>
<dbReference type="Gene3D" id="3.40.50.1240">
    <property type="entry name" value="Phosphoglycerate mutase-like"/>
    <property type="match status" value="1"/>
</dbReference>
<dbReference type="PANTHER" id="PTHR20963:SF18">
    <property type="entry name" value="ACID PHOSPHATASE PHO11-RELATED"/>
    <property type="match status" value="1"/>
</dbReference>
<dbReference type="OrthoDB" id="6509975at2759"/>
<evidence type="ECO:0000256" key="5">
    <source>
        <dbReference type="SAM" id="SignalP"/>
    </source>
</evidence>
<feature type="active site" description="Proton donor" evidence="3">
    <location>
        <position position="340"/>
    </location>
</feature>
<evidence type="ECO:0000256" key="4">
    <source>
        <dbReference type="PIRSR" id="PIRSR000894-2"/>
    </source>
</evidence>
<organism evidence="6">
    <name type="scientific">Lichtheimia ramosa</name>
    <dbReference type="NCBI Taxonomy" id="688394"/>
    <lineage>
        <taxon>Eukaryota</taxon>
        <taxon>Fungi</taxon>
        <taxon>Fungi incertae sedis</taxon>
        <taxon>Mucoromycota</taxon>
        <taxon>Mucoromycotina</taxon>
        <taxon>Mucoromycetes</taxon>
        <taxon>Mucorales</taxon>
        <taxon>Lichtheimiaceae</taxon>
        <taxon>Lichtheimia</taxon>
    </lineage>
</organism>
<dbReference type="InterPro" id="IPR029033">
    <property type="entry name" value="His_PPase_superfam"/>
</dbReference>
<reference evidence="6" key="1">
    <citation type="journal article" date="2014" name="Genome Announc.">
        <title>De novo whole-genome sequence and genome annotation of Lichtheimia ramosa.</title>
        <authorList>
            <person name="Linde J."/>
            <person name="Schwartze V."/>
            <person name="Binder U."/>
            <person name="Lass-Florl C."/>
            <person name="Voigt K."/>
            <person name="Horn F."/>
        </authorList>
    </citation>
    <scope>NUCLEOTIDE SEQUENCE</scope>
    <source>
        <strain evidence="6">JMRC FSU:6197</strain>
    </source>
</reference>
<dbReference type="CDD" id="cd07061">
    <property type="entry name" value="HP_HAP_like"/>
    <property type="match status" value="1"/>
</dbReference>